<keyword evidence="1" id="KW-0812">Transmembrane</keyword>
<organism evidence="2 3">
    <name type="scientific">Canavalia gladiata</name>
    <name type="common">Sword bean</name>
    <name type="synonym">Dolichos gladiatus</name>
    <dbReference type="NCBI Taxonomy" id="3824"/>
    <lineage>
        <taxon>Eukaryota</taxon>
        <taxon>Viridiplantae</taxon>
        <taxon>Streptophyta</taxon>
        <taxon>Embryophyta</taxon>
        <taxon>Tracheophyta</taxon>
        <taxon>Spermatophyta</taxon>
        <taxon>Magnoliopsida</taxon>
        <taxon>eudicotyledons</taxon>
        <taxon>Gunneridae</taxon>
        <taxon>Pentapetalae</taxon>
        <taxon>rosids</taxon>
        <taxon>fabids</taxon>
        <taxon>Fabales</taxon>
        <taxon>Fabaceae</taxon>
        <taxon>Papilionoideae</taxon>
        <taxon>50 kb inversion clade</taxon>
        <taxon>NPAAA clade</taxon>
        <taxon>indigoferoid/millettioid clade</taxon>
        <taxon>Phaseoleae</taxon>
        <taxon>Canavalia</taxon>
    </lineage>
</organism>
<gene>
    <name evidence="2" type="ORF">VNO77_17007</name>
</gene>
<evidence type="ECO:0000313" key="2">
    <source>
        <dbReference type="EMBL" id="KAK7336465.1"/>
    </source>
</evidence>
<dbReference type="PANTHER" id="PTHR38928">
    <property type="entry name" value="ARGOS7"/>
    <property type="match status" value="1"/>
</dbReference>
<keyword evidence="3" id="KW-1185">Reference proteome</keyword>
<dbReference type="AlphaFoldDB" id="A0AAN9LI76"/>
<comment type="caution">
    <text evidence="2">The sequence shown here is derived from an EMBL/GenBank/DDBJ whole genome shotgun (WGS) entry which is preliminary data.</text>
</comment>
<evidence type="ECO:0000313" key="3">
    <source>
        <dbReference type="Proteomes" id="UP001367508"/>
    </source>
</evidence>
<feature type="transmembrane region" description="Helical" evidence="1">
    <location>
        <begin position="26"/>
        <end position="43"/>
    </location>
</feature>
<dbReference type="PANTHER" id="PTHR38928:SF7">
    <property type="entry name" value="ARGOS7"/>
    <property type="match status" value="1"/>
</dbReference>
<dbReference type="Proteomes" id="UP001367508">
    <property type="component" value="Unassembled WGS sequence"/>
</dbReference>
<proteinExistence type="predicted"/>
<sequence>MCNCFTIKGSFAAILENVRIFEFKSIMFMVVLTIAHLVLPLVLPPLPPPPMILMLVPVVIMLLLVMLALSSKHGPENLI</sequence>
<keyword evidence="1" id="KW-0472">Membrane</keyword>
<evidence type="ECO:0000256" key="1">
    <source>
        <dbReference type="SAM" id="Phobius"/>
    </source>
</evidence>
<feature type="transmembrane region" description="Helical" evidence="1">
    <location>
        <begin position="49"/>
        <end position="69"/>
    </location>
</feature>
<keyword evidence="1" id="KW-1133">Transmembrane helix</keyword>
<reference evidence="2 3" key="1">
    <citation type="submission" date="2024-01" db="EMBL/GenBank/DDBJ databases">
        <title>The genomes of 5 underutilized Papilionoideae crops provide insights into root nodulation and disease resistanc.</title>
        <authorList>
            <person name="Jiang F."/>
        </authorList>
    </citation>
    <scope>NUCLEOTIDE SEQUENCE [LARGE SCALE GENOMIC DNA]</scope>
    <source>
        <strain evidence="2">LVBAO_FW01</strain>
        <tissue evidence="2">Leaves</tissue>
    </source>
</reference>
<accession>A0AAN9LI76</accession>
<name>A0AAN9LI76_CANGL</name>
<dbReference type="EMBL" id="JAYMYQ010000004">
    <property type="protein sequence ID" value="KAK7336465.1"/>
    <property type="molecule type" value="Genomic_DNA"/>
</dbReference>
<protein>
    <submittedName>
        <fullName evidence="2">Uncharacterized protein</fullName>
    </submittedName>
</protein>